<dbReference type="EMBL" id="AP022870">
    <property type="protein sequence ID" value="BCB79145.1"/>
    <property type="molecule type" value="Genomic_DNA"/>
</dbReference>
<keyword evidence="2" id="KW-0812">Transmembrane</keyword>
<evidence type="ECO:0000313" key="3">
    <source>
        <dbReference type="EMBL" id="BCB79145.1"/>
    </source>
</evidence>
<keyword evidence="2" id="KW-0472">Membrane</keyword>
<feature type="region of interest" description="Disordered" evidence="1">
    <location>
        <begin position="64"/>
        <end position="104"/>
    </location>
</feature>
<accession>A0A6F8XZ95</accession>
<proteinExistence type="predicted"/>
<dbReference type="AlphaFoldDB" id="A0A6F8XZ95"/>
<feature type="region of interest" description="Disordered" evidence="1">
    <location>
        <begin position="1"/>
        <end position="27"/>
    </location>
</feature>
<sequence>MHTGGVRFAAMTEQSYTPGDVPPAQPRRSRTPLVLLVVAVAVLSAGGGAGGAVLLLADDNDGSTPAAAAAGPSTSAPAPAPTTAPAPGPSSPPAPTSYRFGQKASDDAATVDATVLSYKQPVATGVPKPDQPGAVWGAAQVQVCARAQDVGVSRFPWKLAYADGGVVEPSGTGYEGFPTPEYPWEEHALAPGRCAKGWIVFPVPPGQRPVFVQYHPQDNRLPVEWRVA</sequence>
<feature type="compositionally biased region" description="Pro residues" evidence="1">
    <location>
        <begin position="78"/>
        <end position="95"/>
    </location>
</feature>
<feature type="compositionally biased region" description="Low complexity" evidence="1">
    <location>
        <begin position="64"/>
        <end position="77"/>
    </location>
</feature>
<evidence type="ECO:0000313" key="4">
    <source>
        <dbReference type="Proteomes" id="UP000502508"/>
    </source>
</evidence>
<gene>
    <name evidence="3" type="ORF">Pflav_055550</name>
</gene>
<organism evidence="3 4">
    <name type="scientific">Phytohabitans flavus</name>
    <dbReference type="NCBI Taxonomy" id="1076124"/>
    <lineage>
        <taxon>Bacteria</taxon>
        <taxon>Bacillati</taxon>
        <taxon>Actinomycetota</taxon>
        <taxon>Actinomycetes</taxon>
        <taxon>Micromonosporales</taxon>
        <taxon>Micromonosporaceae</taxon>
    </lineage>
</organism>
<evidence type="ECO:0000256" key="2">
    <source>
        <dbReference type="SAM" id="Phobius"/>
    </source>
</evidence>
<reference evidence="3 4" key="1">
    <citation type="submission" date="2020-03" db="EMBL/GenBank/DDBJ databases">
        <title>Whole genome shotgun sequence of Phytohabitans flavus NBRC 107702.</title>
        <authorList>
            <person name="Komaki H."/>
            <person name="Tamura T."/>
        </authorList>
    </citation>
    <scope>NUCLEOTIDE SEQUENCE [LARGE SCALE GENOMIC DNA]</scope>
    <source>
        <strain evidence="3 4">NBRC 107702</strain>
    </source>
</reference>
<evidence type="ECO:0000256" key="1">
    <source>
        <dbReference type="SAM" id="MobiDB-lite"/>
    </source>
</evidence>
<dbReference type="KEGG" id="pfla:Pflav_055550"/>
<protein>
    <recommendedName>
        <fullName evidence="5">DUF4352 domain-containing protein</fullName>
    </recommendedName>
</protein>
<reference evidence="3 4" key="2">
    <citation type="submission" date="2020-03" db="EMBL/GenBank/DDBJ databases">
        <authorList>
            <person name="Ichikawa N."/>
            <person name="Kimura A."/>
            <person name="Kitahashi Y."/>
            <person name="Uohara A."/>
        </authorList>
    </citation>
    <scope>NUCLEOTIDE SEQUENCE [LARGE SCALE GENOMIC DNA]</scope>
    <source>
        <strain evidence="3 4">NBRC 107702</strain>
    </source>
</reference>
<name>A0A6F8XZ95_9ACTN</name>
<feature type="transmembrane region" description="Helical" evidence="2">
    <location>
        <begin position="33"/>
        <end position="57"/>
    </location>
</feature>
<evidence type="ECO:0008006" key="5">
    <source>
        <dbReference type="Google" id="ProtNLM"/>
    </source>
</evidence>
<keyword evidence="4" id="KW-1185">Reference proteome</keyword>
<dbReference type="Proteomes" id="UP000502508">
    <property type="component" value="Chromosome"/>
</dbReference>
<keyword evidence="2" id="KW-1133">Transmembrane helix</keyword>